<feature type="compositionally biased region" description="Low complexity" evidence="1">
    <location>
        <begin position="99"/>
        <end position="132"/>
    </location>
</feature>
<evidence type="ECO:0000256" key="2">
    <source>
        <dbReference type="SAM" id="SignalP"/>
    </source>
</evidence>
<dbReference type="OrthoDB" id="4941543at2759"/>
<dbReference type="HOGENOM" id="CLU_063272_0_0_1"/>
<dbReference type="STRING" id="1081103.A0A0B2WM85"/>
<proteinExistence type="predicted"/>
<feature type="region of interest" description="Disordered" evidence="1">
    <location>
        <begin position="88"/>
        <end position="132"/>
    </location>
</feature>
<feature type="compositionally biased region" description="Polar residues" evidence="1">
    <location>
        <begin position="240"/>
        <end position="257"/>
    </location>
</feature>
<keyword evidence="4" id="KW-1185">Reference proteome</keyword>
<gene>
    <name evidence="3" type="ORF">MAM_07345</name>
</gene>
<feature type="signal peptide" evidence="2">
    <location>
        <begin position="1"/>
        <end position="16"/>
    </location>
</feature>
<protein>
    <submittedName>
        <fullName evidence="3">Uncharacterized protein</fullName>
    </submittedName>
</protein>
<evidence type="ECO:0000313" key="4">
    <source>
        <dbReference type="Proteomes" id="UP000030816"/>
    </source>
</evidence>
<organism evidence="3 4">
    <name type="scientific">Metarhizium album (strain ARSEF 1941)</name>
    <dbReference type="NCBI Taxonomy" id="1081103"/>
    <lineage>
        <taxon>Eukaryota</taxon>
        <taxon>Fungi</taxon>
        <taxon>Dikarya</taxon>
        <taxon>Ascomycota</taxon>
        <taxon>Pezizomycotina</taxon>
        <taxon>Sordariomycetes</taxon>
        <taxon>Hypocreomycetidae</taxon>
        <taxon>Hypocreales</taxon>
        <taxon>Clavicipitaceae</taxon>
        <taxon>Metarhizium</taxon>
    </lineage>
</organism>
<comment type="caution">
    <text evidence="3">The sequence shown here is derived from an EMBL/GenBank/DDBJ whole genome shotgun (WGS) entry which is preliminary data.</text>
</comment>
<dbReference type="Proteomes" id="UP000030816">
    <property type="component" value="Unassembled WGS sequence"/>
</dbReference>
<sequence>MKTALVVGALAAYAAAHTYPNCEHDNCYRALIKDGLQDKARNFCSGWLAGTTTLDSAIPTDFNNCNNVKAASSACSCVTYNPSQTAGPSITSTPALISEEPSTTTPTTTESEQPPTTIPTTQAPATTTPATSHATTKWTTSTVCTTKTYTITSCPTEVTKCPAGHTTVITETIPIYTTVCPVTETHGPLPPPPRPAGNQTSALYTTQIYTISSCPSSVPDCPKVVTTVYPTGTTIIKSLTSVPVDSTQPAQPTQPSIQPIHGTGVPPPAPRPQTTQPSPPIVTAAAGQLVGSLELVAAAAGVAALLL</sequence>
<name>A0A0B2WM85_METAS</name>
<evidence type="ECO:0000256" key="1">
    <source>
        <dbReference type="SAM" id="MobiDB-lite"/>
    </source>
</evidence>
<keyword evidence="2" id="KW-0732">Signal</keyword>
<reference evidence="3 4" key="1">
    <citation type="journal article" date="2014" name="Proc. Natl. Acad. Sci. U.S.A.">
        <title>Trajectory and genomic determinants of fungal-pathogen speciation and host adaptation.</title>
        <authorList>
            <person name="Hu X."/>
            <person name="Xiao G."/>
            <person name="Zheng P."/>
            <person name="Shang Y."/>
            <person name="Su Y."/>
            <person name="Zhang X."/>
            <person name="Liu X."/>
            <person name="Zhan S."/>
            <person name="St Leger R.J."/>
            <person name="Wang C."/>
        </authorList>
    </citation>
    <scope>NUCLEOTIDE SEQUENCE [LARGE SCALE GENOMIC DNA]</scope>
    <source>
        <strain evidence="3 4">ARSEF 1941</strain>
    </source>
</reference>
<dbReference type="GeneID" id="63741800"/>
<feature type="region of interest" description="Disordered" evidence="1">
    <location>
        <begin position="240"/>
        <end position="281"/>
    </location>
</feature>
<evidence type="ECO:0000313" key="3">
    <source>
        <dbReference type="EMBL" id="KHN94749.1"/>
    </source>
</evidence>
<dbReference type="RefSeq" id="XP_040675815.1">
    <property type="nucleotide sequence ID" value="XM_040826143.1"/>
</dbReference>
<dbReference type="EMBL" id="AZHE01000030">
    <property type="protein sequence ID" value="KHN94749.1"/>
    <property type="molecule type" value="Genomic_DNA"/>
</dbReference>
<accession>A0A0B2WM85</accession>
<dbReference type="AlphaFoldDB" id="A0A0B2WM85"/>
<feature type="chain" id="PRO_5002079277" evidence="2">
    <location>
        <begin position="17"/>
        <end position="307"/>
    </location>
</feature>